<dbReference type="NCBIfam" id="TIGR03599">
    <property type="entry name" value="YloV"/>
    <property type="match status" value="1"/>
</dbReference>
<dbReference type="EMBL" id="CP001823">
    <property type="protein sequence ID" value="ACZ39335.1"/>
    <property type="molecule type" value="Genomic_DNA"/>
</dbReference>
<dbReference type="KEGG" id="sti:Sthe_1903"/>
<dbReference type="PANTHER" id="PTHR33434:SF4">
    <property type="entry name" value="PHOSPHATASE PROTEIN"/>
    <property type="match status" value="1"/>
</dbReference>
<protein>
    <submittedName>
        <fullName evidence="3">Dak phosphatase</fullName>
    </submittedName>
</protein>
<gene>
    <name evidence="3" type="ordered locus">Sthe_1903</name>
</gene>
<dbReference type="SMART" id="SM01120">
    <property type="entry name" value="Dak2"/>
    <property type="match status" value="1"/>
</dbReference>
<evidence type="ECO:0000256" key="1">
    <source>
        <dbReference type="SAM" id="MobiDB-lite"/>
    </source>
</evidence>
<dbReference type="Pfam" id="PF13684">
    <property type="entry name" value="FakA-like_C"/>
    <property type="match status" value="1"/>
</dbReference>
<dbReference type="eggNOG" id="COG1461">
    <property type="taxonomic scope" value="Bacteria"/>
</dbReference>
<dbReference type="InterPro" id="IPR004007">
    <property type="entry name" value="DhaL_dom"/>
</dbReference>
<feature type="domain" description="DhaL" evidence="2">
    <location>
        <begin position="27"/>
        <end position="222"/>
    </location>
</feature>
<dbReference type="Gene3D" id="1.25.40.340">
    <property type="match status" value="1"/>
</dbReference>
<proteinExistence type="predicted"/>
<dbReference type="PROSITE" id="PS51480">
    <property type="entry name" value="DHAL"/>
    <property type="match status" value="1"/>
</dbReference>
<evidence type="ECO:0000313" key="3">
    <source>
        <dbReference type="EMBL" id="ACZ39335.1"/>
    </source>
</evidence>
<dbReference type="STRING" id="479434.Sthe_1903"/>
<dbReference type="InParanoid" id="D1C518"/>
<organism evidence="3 4">
    <name type="scientific">Sphaerobacter thermophilus (strain ATCC 49802 / DSM 20745 / KCCM 41009 / NCIMB 13125 / S 6022)</name>
    <dbReference type="NCBI Taxonomy" id="479434"/>
    <lineage>
        <taxon>Bacteria</taxon>
        <taxon>Pseudomonadati</taxon>
        <taxon>Thermomicrobiota</taxon>
        <taxon>Thermomicrobia</taxon>
        <taxon>Sphaerobacterales</taxon>
        <taxon>Sphaerobacterineae</taxon>
        <taxon>Sphaerobacteraceae</taxon>
        <taxon>Sphaerobacter</taxon>
    </lineage>
</organism>
<dbReference type="SUPFAM" id="SSF101473">
    <property type="entry name" value="DhaL-like"/>
    <property type="match status" value="1"/>
</dbReference>
<sequence>MTREGARGVEHPARGEEVDRERRWSGATLIGALETAVAHFEPHVTAVNALNVFPVPDGDTGTNMFLTIQAAVREAQRLNHGSQARADEVLAGAAHGALMGARGNSGVILYQIFAGIAESCQGAAHLDGRVLAAGLRRAADLAYRAVVNPVEGTMLTVIRAAAEAAEIAAAKDSSLSTVLAAALDTAEDTVRRTPELLDILRQAGVVDAGGQGLAILLAGLQRFAEGTTLSIPSDETVPVSTAPAAEMDFLDHLDELHDAEEFGYCTNFLLTGDNLPVEEVRRRMTELGTSAVVVGDKTMLKIHVHSEHPGTILEIALGYGELHQVRIDNMTAQTRALLEDRHAAHPTAVAPSTADTTDIALVAVASGDGLTDALRGMGATAVVPGGPTVNPSTEEILRVIAALPQRQVILLPNDSNVIPTARQVERLTDRTIRVVPSRSVPQGISALAAFNFDSDLEENVASMTEALGMVRSLALTRATRSAEIDGVRVEQGQFIGLLDDRLRAGGEDPVEVVLAVLAEADPDQAELLTVFVGEPASPDLAGRVAEAIGDAYPNLTIEVAAGDQPHYDLIIALE</sequence>
<dbReference type="FunCoup" id="D1C518">
    <property type="interactions" value="11"/>
</dbReference>
<evidence type="ECO:0000259" key="2">
    <source>
        <dbReference type="PROSITE" id="PS51480"/>
    </source>
</evidence>
<dbReference type="Pfam" id="PF21645">
    <property type="entry name" value="FakA-like_M"/>
    <property type="match status" value="1"/>
</dbReference>
<reference evidence="4" key="1">
    <citation type="submission" date="2009-11" db="EMBL/GenBank/DDBJ databases">
        <title>The complete chromosome 1 of Sphaerobacter thermophilus DSM 20745.</title>
        <authorList>
            <person name="Lucas S."/>
            <person name="Copeland A."/>
            <person name="Lapidus A."/>
            <person name="Glavina del Rio T."/>
            <person name="Dalin E."/>
            <person name="Tice H."/>
            <person name="Bruce D."/>
            <person name="Goodwin L."/>
            <person name="Pitluck S."/>
            <person name="Kyrpides N."/>
            <person name="Mavromatis K."/>
            <person name="Ivanova N."/>
            <person name="Mikhailova N."/>
            <person name="LaButti K.M."/>
            <person name="Clum A."/>
            <person name="Sun H.I."/>
            <person name="Brettin T."/>
            <person name="Detter J.C."/>
            <person name="Han C."/>
            <person name="Larimer F."/>
            <person name="Land M."/>
            <person name="Hauser L."/>
            <person name="Markowitz V."/>
            <person name="Cheng J.F."/>
            <person name="Hugenholtz P."/>
            <person name="Woyke T."/>
            <person name="Wu D."/>
            <person name="Steenblock K."/>
            <person name="Schneider S."/>
            <person name="Pukall R."/>
            <person name="Goeker M."/>
            <person name="Klenk H.P."/>
            <person name="Eisen J.A."/>
        </authorList>
    </citation>
    <scope>NUCLEOTIDE SEQUENCE [LARGE SCALE GENOMIC DNA]</scope>
    <source>
        <strain evidence="4">ATCC 49802 / DSM 20745 / S 6022</strain>
    </source>
</reference>
<keyword evidence="4" id="KW-1185">Reference proteome</keyword>
<dbReference type="InterPro" id="IPR036117">
    <property type="entry name" value="DhaL_dom_sf"/>
</dbReference>
<dbReference type="GO" id="GO:0006071">
    <property type="term" value="P:glycerol metabolic process"/>
    <property type="evidence" value="ECO:0007669"/>
    <property type="project" value="InterPro"/>
</dbReference>
<accession>D1C518</accession>
<dbReference type="PANTHER" id="PTHR33434">
    <property type="entry name" value="DEGV DOMAIN-CONTAINING PROTEIN DR_1986-RELATED"/>
    <property type="match status" value="1"/>
</dbReference>
<dbReference type="InterPro" id="IPR048394">
    <property type="entry name" value="FakA-like_M"/>
</dbReference>
<dbReference type="HOGENOM" id="CLU_017496_1_0_0"/>
<dbReference type="InterPro" id="IPR019986">
    <property type="entry name" value="YloV-like"/>
</dbReference>
<dbReference type="OrthoDB" id="9760324at2"/>
<dbReference type="AlphaFoldDB" id="D1C518"/>
<dbReference type="Proteomes" id="UP000002027">
    <property type="component" value="Chromosome 1"/>
</dbReference>
<evidence type="ECO:0000313" key="4">
    <source>
        <dbReference type="Proteomes" id="UP000002027"/>
    </source>
</evidence>
<dbReference type="InterPro" id="IPR033470">
    <property type="entry name" value="FakA-like_C"/>
</dbReference>
<feature type="region of interest" description="Disordered" evidence="1">
    <location>
        <begin position="1"/>
        <end position="20"/>
    </location>
</feature>
<dbReference type="Pfam" id="PF02734">
    <property type="entry name" value="Dak2"/>
    <property type="match status" value="1"/>
</dbReference>
<dbReference type="RefSeq" id="WP_012872381.1">
    <property type="nucleotide sequence ID" value="NC_013523.1"/>
</dbReference>
<reference evidence="3 4" key="2">
    <citation type="journal article" date="2010" name="Stand. Genomic Sci.">
        <title>Complete genome sequence of Desulfohalobium retbaense type strain (HR(100)).</title>
        <authorList>
            <person name="Spring S."/>
            <person name="Nolan M."/>
            <person name="Lapidus A."/>
            <person name="Glavina Del Rio T."/>
            <person name="Copeland A."/>
            <person name="Tice H."/>
            <person name="Cheng J.F."/>
            <person name="Lucas S."/>
            <person name="Land M."/>
            <person name="Chen F."/>
            <person name="Bruce D."/>
            <person name="Goodwin L."/>
            <person name="Pitluck S."/>
            <person name="Ivanova N."/>
            <person name="Mavromatis K."/>
            <person name="Mikhailova N."/>
            <person name="Pati A."/>
            <person name="Chen A."/>
            <person name="Palaniappan K."/>
            <person name="Hauser L."/>
            <person name="Chang Y.J."/>
            <person name="Jeffries C.D."/>
            <person name="Munk C."/>
            <person name="Kiss H."/>
            <person name="Chain P."/>
            <person name="Han C."/>
            <person name="Brettin T."/>
            <person name="Detter J.C."/>
            <person name="Schuler E."/>
            <person name="Goker M."/>
            <person name="Rohde M."/>
            <person name="Bristow J."/>
            <person name="Eisen J.A."/>
            <person name="Markowitz V."/>
            <person name="Hugenholtz P."/>
            <person name="Kyrpides N.C."/>
            <person name="Klenk H.P."/>
        </authorList>
    </citation>
    <scope>NUCLEOTIDE SEQUENCE [LARGE SCALE GENOMIC DNA]</scope>
    <source>
        <strain evidence="4">ATCC 49802 / DSM 20745 / S 6022</strain>
    </source>
</reference>
<name>D1C518_SPHTD</name>
<dbReference type="GO" id="GO:0004371">
    <property type="term" value="F:glycerone kinase activity"/>
    <property type="evidence" value="ECO:0007669"/>
    <property type="project" value="InterPro"/>
</dbReference>
<dbReference type="SMART" id="SM01121">
    <property type="entry name" value="Dak1_2"/>
    <property type="match status" value="1"/>
</dbReference>
<dbReference type="InterPro" id="IPR050270">
    <property type="entry name" value="DegV_domain_contain"/>
</dbReference>